<dbReference type="AlphaFoldDB" id="A0A7Y9FL40"/>
<dbReference type="Proteomes" id="UP000618382">
    <property type="component" value="Unassembled WGS sequence"/>
</dbReference>
<evidence type="ECO:0000259" key="1">
    <source>
        <dbReference type="Pfam" id="PF01370"/>
    </source>
</evidence>
<dbReference type="InterPro" id="IPR036291">
    <property type="entry name" value="NAD(P)-bd_dom_sf"/>
</dbReference>
<feature type="domain" description="NAD-dependent epimerase/dehydratase" evidence="1">
    <location>
        <begin position="16"/>
        <end position="224"/>
    </location>
</feature>
<gene>
    <name evidence="3" type="ORF">BKA21_003645</name>
    <name evidence="2" type="ORF">Col01nite_27630</name>
</gene>
<protein>
    <submittedName>
        <fullName evidence="3">Nucleoside-diphosphate-sugar epimerase</fullName>
    </submittedName>
</protein>
<evidence type="ECO:0000313" key="5">
    <source>
        <dbReference type="Proteomes" id="UP000618382"/>
    </source>
</evidence>
<accession>A0A7Y9FL40</accession>
<dbReference type="Proteomes" id="UP000577956">
    <property type="component" value="Unassembled WGS sequence"/>
</dbReference>
<dbReference type="RefSeq" id="WP_170209115.1">
    <property type="nucleotide sequence ID" value="NZ_BAABFI010000006.1"/>
</dbReference>
<comment type="caution">
    <text evidence="3">The sequence shown here is derived from an EMBL/GenBank/DDBJ whole genome shotgun (WGS) entry which is preliminary data.</text>
</comment>
<evidence type="ECO:0000313" key="4">
    <source>
        <dbReference type="Proteomes" id="UP000577956"/>
    </source>
</evidence>
<dbReference type="InterPro" id="IPR001509">
    <property type="entry name" value="Epimerase_deHydtase"/>
</dbReference>
<dbReference type="EMBL" id="BONN01000008">
    <property type="protein sequence ID" value="GIG33604.1"/>
    <property type="molecule type" value="Genomic_DNA"/>
</dbReference>
<dbReference type="SUPFAM" id="SSF51735">
    <property type="entry name" value="NAD(P)-binding Rossmann-fold domains"/>
    <property type="match status" value="1"/>
</dbReference>
<dbReference type="EMBL" id="JACCBK010000001">
    <property type="protein sequence ID" value="NYD88096.1"/>
    <property type="molecule type" value="Genomic_DNA"/>
</dbReference>
<keyword evidence="5" id="KW-1185">Reference proteome</keyword>
<dbReference type="Pfam" id="PF01370">
    <property type="entry name" value="Epimerase"/>
    <property type="match status" value="1"/>
</dbReference>
<evidence type="ECO:0000313" key="3">
    <source>
        <dbReference type="EMBL" id="NYD88096.1"/>
    </source>
</evidence>
<proteinExistence type="predicted"/>
<organism evidence="3 4">
    <name type="scientific">Cellulomonas oligotrophica</name>
    <dbReference type="NCBI Taxonomy" id="931536"/>
    <lineage>
        <taxon>Bacteria</taxon>
        <taxon>Bacillati</taxon>
        <taxon>Actinomycetota</taxon>
        <taxon>Actinomycetes</taxon>
        <taxon>Micrococcales</taxon>
        <taxon>Cellulomonadaceae</taxon>
        <taxon>Cellulomonas</taxon>
    </lineage>
</organism>
<reference evidence="3 4" key="1">
    <citation type="submission" date="2020-07" db="EMBL/GenBank/DDBJ databases">
        <title>Sequencing the genomes of 1000 actinobacteria strains.</title>
        <authorList>
            <person name="Klenk H.-P."/>
        </authorList>
    </citation>
    <scope>NUCLEOTIDE SEQUENCE [LARGE SCALE GENOMIC DNA]</scope>
    <source>
        <strain evidence="3 4">DSM 24482</strain>
    </source>
</reference>
<name>A0A7Y9FL40_9CELL</name>
<reference evidence="2 5" key="2">
    <citation type="submission" date="2021-01" db="EMBL/GenBank/DDBJ databases">
        <title>Whole genome shotgun sequence of Cellulomonas oligotrophica NBRC 109435.</title>
        <authorList>
            <person name="Komaki H."/>
            <person name="Tamura T."/>
        </authorList>
    </citation>
    <scope>NUCLEOTIDE SEQUENCE [LARGE SCALE GENOMIC DNA]</scope>
    <source>
        <strain evidence="2 5">NBRC 109435</strain>
    </source>
</reference>
<sequence>MSGDPASDVPGAPTAVVGASGQVGSLVLDELARGGLPAVAVGRSAPPAVPPGTTVRTLPRYDRAALRTALTGCGAVVATLGLPYAARTWTAGWAPLVDAVAGACADLGLPLTLLDNVYVYGAAAGALTETTPLAPCSRKGAARLAGWRVLERHADAGLDVVVCRAADFLGPGATTTVLPWDAVVAATRAARPALPWLGDPDAVHTFAATPEVAAALVRVAHEPALRAGRVLHLPVVEPVTGRTLAAALGRARGDGRTVPLRPLRAPVVRVAALVSRAAREQVEMMYQVERDQLVGDDRIRSLGWAAPRLTADDVAALAAGAAPRPGTAVPRHAADRHA</sequence>
<evidence type="ECO:0000313" key="2">
    <source>
        <dbReference type="EMBL" id="GIG33604.1"/>
    </source>
</evidence>
<dbReference type="Gene3D" id="3.40.50.720">
    <property type="entry name" value="NAD(P)-binding Rossmann-like Domain"/>
    <property type="match status" value="1"/>
</dbReference>